<dbReference type="InterPro" id="IPR027267">
    <property type="entry name" value="AH/BAR_dom_sf"/>
</dbReference>
<feature type="region of interest" description="Disordered" evidence="1">
    <location>
        <begin position="210"/>
        <end position="238"/>
    </location>
</feature>
<feature type="region of interest" description="Disordered" evidence="1">
    <location>
        <begin position="1"/>
        <end position="31"/>
    </location>
</feature>
<reference evidence="2" key="2">
    <citation type="submission" date="2020-08" db="EMBL/GenBank/DDBJ databases">
        <title>Plant Genome Project.</title>
        <authorList>
            <person name="Zhang R.-G."/>
        </authorList>
    </citation>
    <scope>NUCLEOTIDE SEQUENCE</scope>
    <source>
        <strain evidence="2">Huo1</strain>
        <tissue evidence="2">Leaf</tissue>
    </source>
</reference>
<feature type="compositionally biased region" description="Basic and acidic residues" evidence="1">
    <location>
        <begin position="263"/>
        <end position="279"/>
    </location>
</feature>
<reference evidence="2" key="1">
    <citation type="submission" date="2018-01" db="EMBL/GenBank/DDBJ databases">
        <authorList>
            <person name="Mao J.F."/>
        </authorList>
    </citation>
    <scope>NUCLEOTIDE SEQUENCE</scope>
    <source>
        <strain evidence="2">Huo1</strain>
        <tissue evidence="2">Leaf</tissue>
    </source>
</reference>
<feature type="region of interest" description="Disordered" evidence="1">
    <location>
        <begin position="472"/>
        <end position="497"/>
    </location>
</feature>
<evidence type="ECO:0000313" key="3">
    <source>
        <dbReference type="Proteomes" id="UP000298416"/>
    </source>
</evidence>
<dbReference type="SUPFAM" id="SSF103657">
    <property type="entry name" value="BAR/IMD domain-like"/>
    <property type="match status" value="1"/>
</dbReference>
<feature type="region of interest" description="Disordered" evidence="1">
    <location>
        <begin position="510"/>
        <end position="608"/>
    </location>
</feature>
<feature type="compositionally biased region" description="Basic residues" evidence="1">
    <location>
        <begin position="1"/>
        <end position="21"/>
    </location>
</feature>
<evidence type="ECO:0000313" key="2">
    <source>
        <dbReference type="EMBL" id="KAG6422443.1"/>
    </source>
</evidence>
<comment type="caution">
    <text evidence="2">The sequence shown here is derived from an EMBL/GenBank/DDBJ whole genome shotgun (WGS) entry which is preliminary data.</text>
</comment>
<dbReference type="CDD" id="cd07307">
    <property type="entry name" value="BAR"/>
    <property type="match status" value="1"/>
</dbReference>
<feature type="compositionally biased region" description="Polar residues" evidence="1">
    <location>
        <begin position="537"/>
        <end position="548"/>
    </location>
</feature>
<name>A0A8X8ZZ77_SALSN</name>
<evidence type="ECO:0000256" key="1">
    <source>
        <dbReference type="SAM" id="MobiDB-lite"/>
    </source>
</evidence>
<feature type="compositionally biased region" description="Polar residues" evidence="1">
    <location>
        <begin position="598"/>
        <end position="608"/>
    </location>
</feature>
<keyword evidence="3" id="KW-1185">Reference proteome</keyword>
<protein>
    <recommendedName>
        <fullName evidence="4">BAR domain-containing protein</fullName>
    </recommendedName>
</protein>
<evidence type="ECO:0008006" key="4">
    <source>
        <dbReference type="Google" id="ProtNLM"/>
    </source>
</evidence>
<accession>A0A8X8ZZ77</accession>
<gene>
    <name evidence="2" type="ORF">SASPL_119015</name>
</gene>
<dbReference type="InterPro" id="IPR037488">
    <property type="entry name" value="At2g33490-like"/>
</dbReference>
<dbReference type="Gene3D" id="1.20.1270.60">
    <property type="entry name" value="Arfaptin homology (AH) domain/BAR domain"/>
    <property type="match status" value="1"/>
</dbReference>
<dbReference type="AlphaFoldDB" id="A0A8X8ZZ77"/>
<organism evidence="2">
    <name type="scientific">Salvia splendens</name>
    <name type="common">Scarlet sage</name>
    <dbReference type="NCBI Taxonomy" id="180675"/>
    <lineage>
        <taxon>Eukaryota</taxon>
        <taxon>Viridiplantae</taxon>
        <taxon>Streptophyta</taxon>
        <taxon>Embryophyta</taxon>
        <taxon>Tracheophyta</taxon>
        <taxon>Spermatophyta</taxon>
        <taxon>Magnoliopsida</taxon>
        <taxon>eudicotyledons</taxon>
        <taxon>Gunneridae</taxon>
        <taxon>Pentapetalae</taxon>
        <taxon>asterids</taxon>
        <taxon>lamiids</taxon>
        <taxon>Lamiales</taxon>
        <taxon>Lamiaceae</taxon>
        <taxon>Nepetoideae</taxon>
        <taxon>Mentheae</taxon>
        <taxon>Salviinae</taxon>
        <taxon>Salvia</taxon>
        <taxon>Salvia subgen. Calosphace</taxon>
        <taxon>core Calosphace</taxon>
    </lineage>
</organism>
<proteinExistence type="predicted"/>
<feature type="region of interest" description="Disordered" evidence="1">
    <location>
        <begin position="262"/>
        <end position="288"/>
    </location>
</feature>
<dbReference type="PANTHER" id="PTHR34119">
    <property type="entry name" value="HYDROXYPROLINE-RICH GLYCOPROTEIN-LIKE"/>
    <property type="match status" value="1"/>
</dbReference>
<sequence>MKTSLKKLQKFASHRHDRRAQKQNQSVSLDEHARATQDMIDMRDCYDRLLSAAAATANSVYEFSESLREMGDCLLEKTALNDDEESGKVLLMLGKVQFELQKLIDGYRSHIFQTITIPSESLLNELQIVELKEAHDEYDEEANVFVFRMKSLKQGQSRSFLTQASRHHAAQVVLFAALAARSLEAIEPHVSLLAEQLHIDYHFSGIQDDGREILNDDSDDDGDESDEDDDTEDGSEMHDTELSFDYRQNVQQQEVHALENSMEVDKSDVTFSPDHKLGPAKEPLQGPRQNVYSLSAPLLQRGTGAVSKSAPLFPRKLDSAERMTQMGPSPSRKFISYALPTPDETKTPRSGNLFSEAPQTRLADSNLRHSSPLYQNKYERFGANNKLSRPIILDTQSVLKESNTTMKASVLPPPLSEARSFTQLDPNLASNAKKAKRQAFSGPIFGKPWPSKPKLTASGPIVSSAFPPSFSGSLLRTPMPRPTSNPKPSSPLPSTFVSTPKISELHELPRPPAHMADTRHPNRFAHSGPLISKRNELSASRVSTSSIAASKLPTPPQGLSRSYSIPVGGSLESALRSPLEGSQLKMKEDISSPPPASVSLTNTQPASR</sequence>
<feature type="compositionally biased region" description="Pro residues" evidence="1">
    <location>
        <begin position="479"/>
        <end position="491"/>
    </location>
</feature>
<dbReference type="PANTHER" id="PTHR34119:SF23">
    <property type="entry name" value="HYDROXYPROLINE-RICH GLYCOPROTEIN FAMILY PROTEIN"/>
    <property type="match status" value="1"/>
</dbReference>
<feature type="compositionally biased region" description="Acidic residues" evidence="1">
    <location>
        <begin position="215"/>
        <end position="234"/>
    </location>
</feature>
<dbReference type="Proteomes" id="UP000298416">
    <property type="component" value="Unassembled WGS sequence"/>
</dbReference>
<dbReference type="EMBL" id="PNBA02000006">
    <property type="protein sequence ID" value="KAG6422443.1"/>
    <property type="molecule type" value="Genomic_DNA"/>
</dbReference>